<dbReference type="Pfam" id="PF02174">
    <property type="entry name" value="IRS"/>
    <property type="match status" value="1"/>
</dbReference>
<dbReference type="PANTHER" id="PTHR19981:SF1">
    <property type="entry name" value="RHEA, ISOFORM B"/>
    <property type="match status" value="1"/>
</dbReference>
<accession>A0A4C1STY1</accession>
<dbReference type="EMBL" id="BGZK01000015">
    <property type="protein sequence ID" value="GBP04698.1"/>
    <property type="molecule type" value="Genomic_DNA"/>
</dbReference>
<dbReference type="STRING" id="151549.A0A4C1STY1"/>
<dbReference type="GO" id="GO:0009887">
    <property type="term" value="P:animal organ morphogenesis"/>
    <property type="evidence" value="ECO:0007669"/>
    <property type="project" value="UniProtKB-ARBA"/>
</dbReference>
<feature type="region of interest" description="Disordered" evidence="4">
    <location>
        <begin position="212"/>
        <end position="233"/>
    </location>
</feature>
<dbReference type="FunFam" id="2.30.29.30:FF:000028">
    <property type="entry name" value="Talin 2"/>
    <property type="match status" value="1"/>
</dbReference>
<dbReference type="PANTHER" id="PTHR19981">
    <property type="entry name" value="TALIN"/>
    <property type="match status" value="1"/>
</dbReference>
<keyword evidence="2" id="KW-0963">Cytoplasm</keyword>
<evidence type="ECO:0000256" key="1">
    <source>
        <dbReference type="ARBA" id="ARBA00004245"/>
    </source>
</evidence>
<dbReference type="OrthoDB" id="10262320at2759"/>
<dbReference type="InterPro" id="IPR019748">
    <property type="entry name" value="FERM_central"/>
</dbReference>
<dbReference type="Gene3D" id="3.10.20.90">
    <property type="entry name" value="Phosphatidylinositol 3-kinase Catalytic Subunit, Chain A, domain 1"/>
    <property type="match status" value="2"/>
</dbReference>
<comment type="caution">
    <text evidence="6">The sequence shown here is derived from an EMBL/GenBank/DDBJ whole genome shotgun (WGS) entry which is preliminary data.</text>
</comment>
<dbReference type="CDD" id="cd14473">
    <property type="entry name" value="FERM_B-lobe"/>
    <property type="match status" value="1"/>
</dbReference>
<dbReference type="InterPro" id="IPR019747">
    <property type="entry name" value="FERM_CS"/>
</dbReference>
<dbReference type="SUPFAM" id="SSF54236">
    <property type="entry name" value="Ubiquitin-like"/>
    <property type="match status" value="1"/>
</dbReference>
<name>A0A4C1STY1_EUMVA</name>
<dbReference type="CDD" id="cd10569">
    <property type="entry name" value="FERM_C_Talin"/>
    <property type="match status" value="1"/>
</dbReference>
<evidence type="ECO:0000256" key="4">
    <source>
        <dbReference type="SAM" id="MobiDB-lite"/>
    </source>
</evidence>
<dbReference type="GO" id="GO:0030182">
    <property type="term" value="P:neuron differentiation"/>
    <property type="evidence" value="ECO:0007669"/>
    <property type="project" value="UniProtKB-ARBA"/>
</dbReference>
<gene>
    <name evidence="6" type="primary">Tln2</name>
    <name evidence="6" type="ORF">EVAR_3659_1</name>
</gene>
<dbReference type="GO" id="GO:0098609">
    <property type="term" value="P:cell-cell adhesion"/>
    <property type="evidence" value="ECO:0007669"/>
    <property type="project" value="TreeGrafter"/>
</dbReference>
<evidence type="ECO:0000313" key="7">
    <source>
        <dbReference type="Proteomes" id="UP000299102"/>
    </source>
</evidence>
<dbReference type="PROSITE" id="PS00661">
    <property type="entry name" value="FERM_2"/>
    <property type="match status" value="1"/>
</dbReference>
<dbReference type="InterPro" id="IPR029071">
    <property type="entry name" value="Ubiquitin-like_domsf"/>
</dbReference>
<dbReference type="InterPro" id="IPR000299">
    <property type="entry name" value="FERM_domain"/>
</dbReference>
<dbReference type="InterPro" id="IPR035963">
    <property type="entry name" value="FERM_2"/>
</dbReference>
<reference evidence="6 7" key="1">
    <citation type="journal article" date="2019" name="Commun. Biol.">
        <title>The bagworm genome reveals a unique fibroin gene that provides high tensile strength.</title>
        <authorList>
            <person name="Kono N."/>
            <person name="Nakamura H."/>
            <person name="Ohtoshi R."/>
            <person name="Tomita M."/>
            <person name="Numata K."/>
            <person name="Arakawa K."/>
        </authorList>
    </citation>
    <scope>NUCLEOTIDE SEQUENCE [LARGE SCALE GENOMIC DNA]</scope>
</reference>
<dbReference type="SUPFAM" id="SSF50729">
    <property type="entry name" value="PH domain-like"/>
    <property type="match status" value="1"/>
</dbReference>
<feature type="domain" description="FERM" evidence="5">
    <location>
        <begin position="158"/>
        <end position="491"/>
    </location>
</feature>
<dbReference type="SMART" id="SM01244">
    <property type="entry name" value="IRS"/>
    <property type="match status" value="1"/>
</dbReference>
<dbReference type="GO" id="GO:0005178">
    <property type="term" value="F:integrin binding"/>
    <property type="evidence" value="ECO:0007669"/>
    <property type="project" value="TreeGrafter"/>
</dbReference>
<dbReference type="InterPro" id="IPR014352">
    <property type="entry name" value="FERM/acyl-CoA-bd_prot_sf"/>
</dbReference>
<dbReference type="Gene3D" id="1.20.80.10">
    <property type="match status" value="1"/>
</dbReference>
<organism evidence="6 7">
    <name type="scientific">Eumeta variegata</name>
    <name type="common">Bagworm moth</name>
    <name type="synonym">Eumeta japonica</name>
    <dbReference type="NCBI Taxonomy" id="151549"/>
    <lineage>
        <taxon>Eukaryota</taxon>
        <taxon>Metazoa</taxon>
        <taxon>Ecdysozoa</taxon>
        <taxon>Arthropoda</taxon>
        <taxon>Hexapoda</taxon>
        <taxon>Insecta</taxon>
        <taxon>Pterygota</taxon>
        <taxon>Neoptera</taxon>
        <taxon>Endopterygota</taxon>
        <taxon>Lepidoptera</taxon>
        <taxon>Glossata</taxon>
        <taxon>Ditrysia</taxon>
        <taxon>Tineoidea</taxon>
        <taxon>Psychidae</taxon>
        <taxon>Oiketicinae</taxon>
        <taxon>Eumeta</taxon>
    </lineage>
</organism>
<sequence length="555" mass="63369">MLELTEAGSVPEDRNLLPPTVTPRPRRVSRPVFDVASRCLEVCRAVCDEMAPLALKISMDNGAIVKTVKFDTSTKVLEAHRIVEEKILDGTSGEIKKGFHSAQLEANALSRYLPRPDYGLFLTSTEGQSSGIWLESDKALEYYMLRDGDTLLYLNRIGNLRVRMLDGTVKTIEVDESIPIANLMLFICSKIGIMNYDEYGLCWEEKEETEDSKSNTGTLTLKRKPQEKERERDAKMEQLRKKLKTDDEVKWLDATKSLRELSVQPGETVLLKRRLFYSDRNVDSRDPVQLNLLYVEARDAILSGKHPITESMACRFAGIQCHIQLGDHKEDKHTPHIIEPKEFLPMGYSKSRGIKKKILQEHAKHVGVNELEAKTLYVRTARSLHTYGVSFFLVKEKQKDKNRLVPRLLGINAESIQRLDENTKETLVVWPLTHVQRWKANDTTFTLDFGEYRSLNLVDCSNDKQYACQTSEARRIENVLKSYIDLILKKKKAKDYFGKYGSDSEPMAVDVVGASKRYSLLTLALACDRLYYAHAFECHPFTLALSLCIPPPQER</sequence>
<keyword evidence="3" id="KW-0206">Cytoskeleton</keyword>
<feature type="region of interest" description="Disordered" evidence="4">
    <location>
        <begin position="1"/>
        <end position="23"/>
    </location>
</feature>
<dbReference type="InterPro" id="IPR011993">
    <property type="entry name" value="PH-like_dom_sf"/>
</dbReference>
<evidence type="ECO:0000256" key="2">
    <source>
        <dbReference type="ARBA" id="ARBA00022490"/>
    </source>
</evidence>
<evidence type="ECO:0000313" key="6">
    <source>
        <dbReference type="EMBL" id="GBP04698.1"/>
    </source>
</evidence>
<evidence type="ECO:0000259" key="5">
    <source>
        <dbReference type="PROSITE" id="PS50057"/>
    </source>
</evidence>
<dbReference type="PROSITE" id="PS50057">
    <property type="entry name" value="FERM_3"/>
    <property type="match status" value="1"/>
</dbReference>
<comment type="subcellular location">
    <subcellularLocation>
        <location evidence="1">Cytoplasm</location>
        <location evidence="1">Cytoskeleton</location>
    </subcellularLocation>
</comment>
<evidence type="ECO:0000256" key="3">
    <source>
        <dbReference type="ARBA" id="ARBA00023212"/>
    </source>
</evidence>
<dbReference type="GO" id="GO:0005737">
    <property type="term" value="C:cytoplasm"/>
    <property type="evidence" value="ECO:0007669"/>
    <property type="project" value="TreeGrafter"/>
</dbReference>
<feature type="compositionally biased region" description="Basic and acidic residues" evidence="4">
    <location>
        <begin position="224"/>
        <end position="233"/>
    </location>
</feature>
<dbReference type="Proteomes" id="UP000299102">
    <property type="component" value="Unassembled WGS sequence"/>
</dbReference>
<dbReference type="SUPFAM" id="SSF47031">
    <property type="entry name" value="Second domain of FERM"/>
    <property type="match status" value="1"/>
</dbReference>
<dbReference type="GO" id="GO:0005856">
    <property type="term" value="C:cytoskeleton"/>
    <property type="evidence" value="ECO:0007669"/>
    <property type="project" value="UniProtKB-SubCell"/>
</dbReference>
<dbReference type="AlphaFoldDB" id="A0A4C1STY1"/>
<dbReference type="SMART" id="SM00295">
    <property type="entry name" value="B41"/>
    <property type="match status" value="1"/>
</dbReference>
<dbReference type="Pfam" id="PF16511">
    <property type="entry name" value="FERM_f0"/>
    <property type="match status" value="1"/>
</dbReference>
<dbReference type="InterPro" id="IPR032425">
    <property type="entry name" value="FERM_f0"/>
</dbReference>
<protein>
    <submittedName>
        <fullName evidence="6">Talin-2</fullName>
    </submittedName>
</protein>
<dbReference type="CDD" id="cd17090">
    <property type="entry name" value="FERM_F1_TLN"/>
    <property type="match status" value="1"/>
</dbReference>
<dbReference type="FunFam" id="1.20.80.10:FF:000007">
    <property type="entry name" value="Talin 2"/>
    <property type="match status" value="1"/>
</dbReference>
<dbReference type="Gene3D" id="2.30.29.30">
    <property type="entry name" value="Pleckstrin-homology domain (PH domain)/Phosphotyrosine-binding domain (PTB)"/>
    <property type="match status" value="1"/>
</dbReference>
<keyword evidence="7" id="KW-1185">Reference proteome</keyword>
<proteinExistence type="predicted"/>
<dbReference type="InterPro" id="IPR002404">
    <property type="entry name" value="IRS_PTB"/>
</dbReference>
<dbReference type="InterPro" id="IPR019749">
    <property type="entry name" value="Band_41_domain"/>
</dbReference>
<dbReference type="GO" id="GO:0005925">
    <property type="term" value="C:focal adhesion"/>
    <property type="evidence" value="ECO:0007669"/>
    <property type="project" value="TreeGrafter"/>
</dbReference>
<dbReference type="GO" id="GO:0005886">
    <property type="term" value="C:plasma membrane"/>
    <property type="evidence" value="ECO:0007669"/>
    <property type="project" value="TreeGrafter"/>
</dbReference>
<dbReference type="GO" id="GO:0030036">
    <property type="term" value="P:actin cytoskeleton organization"/>
    <property type="evidence" value="ECO:0007669"/>
    <property type="project" value="TreeGrafter"/>
</dbReference>